<comment type="similarity">
    <text evidence="2">Belongs to the CDP-glycerol glycerophosphotransferase family.</text>
</comment>
<keyword evidence="6" id="KW-0472">Membrane</keyword>
<sequence>MLVSSGRATGQITAVDLTDDGLSVGGWLRAPRDTSHMTLRLSGKAGEVSAPLVVAPDGRFTVLLPVDDRGGNPLSTTFGFVIKADIDGQELWLPASRTLLDGFPLDLENGRIAATVTSTPGAGAAWVRFRSRFAEDERSRRDQARMIEEYRALPPEPLDAVLFETFSGRTAGDSPLALSAELHRSRPDIAQYWSVATLATPVPEWSTPVLRHSREWFRILAGARYLVNNANWPWFFVKKEHQLYLQTWHGTPLKRIGNDVPGASLSLSYRELMVREAAAWDVLLAQNEYSAEIFPEAFDYRGPVLVEGYPRNDSLFGAGAADVRRRLRAGFDIDDDVQVLLYAPTWRDNLKGAGGYGRVTYLDFDAVVADAAVTGRRTVILYRGHSNTAGSAAALPPEVIDVTSYPDVNDLMLASDALVTDYSSIMFDYAVTRKPIYFLVPDLALYSSTTRGFYRDLAEIAPGPLCATTGEVLAALVEDNRTQFGERYDLFVAEFAPLDDGNASQRVLAKLPGLGVAAPVAGDRAATA</sequence>
<evidence type="ECO:0000256" key="4">
    <source>
        <dbReference type="ARBA" id="ARBA00022679"/>
    </source>
</evidence>
<dbReference type="Proteomes" id="UP001157091">
    <property type="component" value="Unassembled WGS sequence"/>
</dbReference>
<reference evidence="8" key="1">
    <citation type="journal article" date="2019" name="Int. J. Syst. Evol. Microbiol.">
        <title>The Global Catalogue of Microorganisms (GCM) 10K type strain sequencing project: providing services to taxonomists for standard genome sequencing and annotation.</title>
        <authorList>
            <consortium name="The Broad Institute Genomics Platform"/>
            <consortium name="The Broad Institute Genome Sequencing Center for Infectious Disease"/>
            <person name="Wu L."/>
            <person name="Ma J."/>
        </authorList>
    </citation>
    <scope>NUCLEOTIDE SEQUENCE [LARGE SCALE GENOMIC DNA]</scope>
    <source>
        <strain evidence="8">NBRC 106348</strain>
    </source>
</reference>
<dbReference type="PANTHER" id="PTHR37316:SF3">
    <property type="entry name" value="TEICHOIC ACID GLYCEROL-PHOSPHATE TRANSFERASE"/>
    <property type="match status" value="1"/>
</dbReference>
<dbReference type="PANTHER" id="PTHR37316">
    <property type="entry name" value="TEICHOIC ACID GLYCEROL-PHOSPHATE PRIMASE"/>
    <property type="match status" value="1"/>
</dbReference>
<gene>
    <name evidence="7" type="ORF">GCM10025864_28610</name>
</gene>
<dbReference type="SUPFAM" id="SSF53756">
    <property type="entry name" value="UDP-Glycosyltransferase/glycogen phosphorylase"/>
    <property type="match status" value="1"/>
</dbReference>
<keyword evidence="3" id="KW-1003">Cell membrane</keyword>
<keyword evidence="8" id="KW-1185">Reference proteome</keyword>
<accession>A0ABQ6I3P4</accession>
<protein>
    <recommendedName>
        <fullName evidence="9">Glycosyl/glycerophosphate transferase</fullName>
    </recommendedName>
</protein>
<comment type="caution">
    <text evidence="7">The sequence shown here is derived from an EMBL/GenBank/DDBJ whole genome shotgun (WGS) entry which is preliminary data.</text>
</comment>
<evidence type="ECO:0000256" key="1">
    <source>
        <dbReference type="ARBA" id="ARBA00004202"/>
    </source>
</evidence>
<keyword evidence="4" id="KW-0808">Transferase</keyword>
<dbReference type="InterPro" id="IPR043148">
    <property type="entry name" value="TagF_C"/>
</dbReference>
<dbReference type="InterPro" id="IPR043149">
    <property type="entry name" value="TagF_N"/>
</dbReference>
<evidence type="ECO:0000256" key="3">
    <source>
        <dbReference type="ARBA" id="ARBA00022475"/>
    </source>
</evidence>
<evidence type="ECO:0000256" key="5">
    <source>
        <dbReference type="ARBA" id="ARBA00022944"/>
    </source>
</evidence>
<comment type="subcellular location">
    <subcellularLocation>
        <location evidence="1">Cell membrane</location>
        <topology evidence="1">Peripheral membrane protein</topology>
    </subcellularLocation>
</comment>
<name>A0ABQ6I3P4_9MICO</name>
<dbReference type="Pfam" id="PF04464">
    <property type="entry name" value="Glyphos_transf"/>
    <property type="match status" value="1"/>
</dbReference>
<dbReference type="InterPro" id="IPR007554">
    <property type="entry name" value="Glycerophosphate_synth"/>
</dbReference>
<dbReference type="InterPro" id="IPR051612">
    <property type="entry name" value="Teichoic_Acid_Biosynth"/>
</dbReference>
<evidence type="ECO:0000313" key="8">
    <source>
        <dbReference type="Proteomes" id="UP001157091"/>
    </source>
</evidence>
<dbReference type="EMBL" id="BSUK01000001">
    <property type="protein sequence ID" value="GMA25102.1"/>
    <property type="molecule type" value="Genomic_DNA"/>
</dbReference>
<dbReference type="Gene3D" id="3.40.50.12580">
    <property type="match status" value="1"/>
</dbReference>
<evidence type="ECO:0008006" key="9">
    <source>
        <dbReference type="Google" id="ProtNLM"/>
    </source>
</evidence>
<organism evidence="7 8">
    <name type="scientific">Luteimicrobium album</name>
    <dbReference type="NCBI Taxonomy" id="1054550"/>
    <lineage>
        <taxon>Bacteria</taxon>
        <taxon>Bacillati</taxon>
        <taxon>Actinomycetota</taxon>
        <taxon>Actinomycetes</taxon>
        <taxon>Micrococcales</taxon>
        <taxon>Luteimicrobium</taxon>
    </lineage>
</organism>
<proteinExistence type="inferred from homology"/>
<evidence type="ECO:0000313" key="7">
    <source>
        <dbReference type="EMBL" id="GMA25102.1"/>
    </source>
</evidence>
<dbReference type="Gene3D" id="3.40.50.11820">
    <property type="match status" value="1"/>
</dbReference>
<evidence type="ECO:0000256" key="2">
    <source>
        <dbReference type="ARBA" id="ARBA00010488"/>
    </source>
</evidence>
<keyword evidence="5" id="KW-0777">Teichoic acid biosynthesis</keyword>
<evidence type="ECO:0000256" key="6">
    <source>
        <dbReference type="ARBA" id="ARBA00023136"/>
    </source>
</evidence>